<accession>A0A4R5K8R3</accession>
<dbReference type="EMBL" id="SMRU01000029">
    <property type="protein sequence ID" value="TDF91521.1"/>
    <property type="molecule type" value="Genomic_DNA"/>
</dbReference>
<feature type="region of interest" description="Disordered" evidence="2">
    <location>
        <begin position="1"/>
        <end position="217"/>
    </location>
</feature>
<protein>
    <submittedName>
        <fullName evidence="3">Uncharacterized protein</fullName>
    </submittedName>
</protein>
<reference evidence="3 4" key="1">
    <citation type="submission" date="2019-03" db="EMBL/GenBank/DDBJ databases">
        <title>Whole genome sequence of Arthrobacter sp JH1-1.</title>
        <authorList>
            <person name="Trinh H.N."/>
        </authorList>
    </citation>
    <scope>NUCLEOTIDE SEQUENCE [LARGE SCALE GENOMIC DNA]</scope>
    <source>
        <strain evidence="3 4">JH1-1</strain>
    </source>
</reference>
<evidence type="ECO:0000313" key="4">
    <source>
        <dbReference type="Proteomes" id="UP000295511"/>
    </source>
</evidence>
<feature type="compositionally biased region" description="Gly residues" evidence="2">
    <location>
        <begin position="192"/>
        <end position="202"/>
    </location>
</feature>
<organism evidence="3 4">
    <name type="scientific">Arthrobacter terricola</name>
    <dbReference type="NCBI Taxonomy" id="2547396"/>
    <lineage>
        <taxon>Bacteria</taxon>
        <taxon>Bacillati</taxon>
        <taxon>Actinomycetota</taxon>
        <taxon>Actinomycetes</taxon>
        <taxon>Micrococcales</taxon>
        <taxon>Micrococcaceae</taxon>
        <taxon>Arthrobacter</taxon>
    </lineage>
</organism>
<gene>
    <name evidence="3" type="ORF">E1809_20555</name>
</gene>
<sequence>MDWHQMLEDAKADDSGVMEVDTSYLDPYRRTGAAPDTLDGRTDATPETGEPTFNDGPMVPDEDAVADPRAASEHEVDGPDHDNRLVPDASSRKDRETGRTQTAAGSGSGGAPADVVTAGTSAPRAGTGAAAPGARDEPVEPHSDQANRAGQPESAHDSEDARAAQHEAGRSIPARRKSDDQDAVQALTSTGGVKGGSIGGGNTLPDSAFRVPGMDTPPQVRNLPRLLVDALRKQLKAAAMRERAVPEEAAEAFTRRLSQGALVTAFLLAQLDVRLDTDPATQTAAALFRSQDPLLGSVAERMTALEQLEEGRARQFERLQQELREVHDTAAVIEQAVAYSIADRTENFLRGSHDIHDAPIAHKDAIYIRDKAREETQKRAKFEQDRDGRPMR</sequence>
<feature type="region of interest" description="Disordered" evidence="2">
    <location>
        <begin position="372"/>
        <end position="392"/>
    </location>
</feature>
<feature type="compositionally biased region" description="Basic and acidic residues" evidence="2">
    <location>
        <begin position="134"/>
        <end position="145"/>
    </location>
</feature>
<evidence type="ECO:0000313" key="3">
    <source>
        <dbReference type="EMBL" id="TDF91521.1"/>
    </source>
</evidence>
<keyword evidence="1" id="KW-0175">Coiled coil</keyword>
<feature type="compositionally biased region" description="Basic and acidic residues" evidence="2">
    <location>
        <begin position="154"/>
        <end position="169"/>
    </location>
</feature>
<name>A0A4R5K8R3_9MICC</name>
<dbReference type="AlphaFoldDB" id="A0A4R5K8R3"/>
<feature type="compositionally biased region" description="Low complexity" evidence="2">
    <location>
        <begin position="111"/>
        <end position="133"/>
    </location>
</feature>
<keyword evidence="4" id="KW-1185">Reference proteome</keyword>
<feature type="coiled-coil region" evidence="1">
    <location>
        <begin position="305"/>
        <end position="336"/>
    </location>
</feature>
<dbReference type="Proteomes" id="UP000295511">
    <property type="component" value="Unassembled WGS sequence"/>
</dbReference>
<proteinExistence type="predicted"/>
<comment type="caution">
    <text evidence="3">The sequence shown here is derived from an EMBL/GenBank/DDBJ whole genome shotgun (WGS) entry which is preliminary data.</text>
</comment>
<feature type="compositionally biased region" description="Basic and acidic residues" evidence="2">
    <location>
        <begin position="70"/>
        <end position="98"/>
    </location>
</feature>
<feature type="compositionally biased region" description="Basic and acidic residues" evidence="2">
    <location>
        <begin position="1"/>
        <end position="14"/>
    </location>
</feature>
<evidence type="ECO:0000256" key="2">
    <source>
        <dbReference type="SAM" id="MobiDB-lite"/>
    </source>
</evidence>
<evidence type="ECO:0000256" key="1">
    <source>
        <dbReference type="SAM" id="Coils"/>
    </source>
</evidence>